<keyword evidence="3" id="KW-1185">Reference proteome</keyword>
<reference evidence="2 3" key="1">
    <citation type="journal article" date="2024" name="BMC Genomics">
        <title>Genome assembly of redclaw crayfish (Cherax quadricarinatus) provides insights into its immune adaptation and hypoxia tolerance.</title>
        <authorList>
            <person name="Liu Z."/>
            <person name="Zheng J."/>
            <person name="Li H."/>
            <person name="Fang K."/>
            <person name="Wang S."/>
            <person name="He J."/>
            <person name="Zhou D."/>
            <person name="Weng S."/>
            <person name="Chi M."/>
            <person name="Gu Z."/>
            <person name="He J."/>
            <person name="Li F."/>
            <person name="Wang M."/>
        </authorList>
    </citation>
    <scope>NUCLEOTIDE SEQUENCE [LARGE SCALE GENOMIC DNA]</scope>
    <source>
        <strain evidence="2">ZL_2023a</strain>
    </source>
</reference>
<evidence type="ECO:0000313" key="3">
    <source>
        <dbReference type="Proteomes" id="UP001445076"/>
    </source>
</evidence>
<evidence type="ECO:0000313" key="2">
    <source>
        <dbReference type="EMBL" id="KAK8723284.1"/>
    </source>
</evidence>
<comment type="function">
    <text evidence="1">Responsible for the deiodination of T4 (3,5,3',5'-tetraiodothyronine).</text>
</comment>
<dbReference type="PANTHER" id="PTHR11781:SF22">
    <property type="entry name" value="TYPE I IODOTHYRONINE DEIODINASE"/>
    <property type="match status" value="1"/>
</dbReference>
<comment type="caution">
    <text evidence="2">The sequence shown here is derived from an EMBL/GenBank/DDBJ whole genome shotgun (WGS) entry which is preliminary data.</text>
</comment>
<accession>A0AAW0W4U1</accession>
<gene>
    <name evidence="2" type="ORF">OTU49_011805</name>
</gene>
<dbReference type="GO" id="GO:0004800">
    <property type="term" value="F:thyroxine 5'-deiodinase activity"/>
    <property type="evidence" value="ECO:0007669"/>
    <property type="project" value="InterPro"/>
</dbReference>
<comment type="similarity">
    <text evidence="1">Belongs to the iodothyronine deiodinase family.</text>
</comment>
<dbReference type="InterPro" id="IPR000643">
    <property type="entry name" value="Iodothyronine_deiodinase"/>
</dbReference>
<dbReference type="AlphaFoldDB" id="A0AAW0W4U1"/>
<keyword evidence="1" id="KW-0893">Thyroid hormones biosynthesis</keyword>
<dbReference type="EMBL" id="JARKIK010000090">
    <property type="protein sequence ID" value="KAK8723284.1"/>
    <property type="molecule type" value="Genomic_DNA"/>
</dbReference>
<dbReference type="Pfam" id="PF00837">
    <property type="entry name" value="T4_deiodinase"/>
    <property type="match status" value="1"/>
</dbReference>
<sequence length="122" mass="13883">MANLRRFRKIMENFSEVADFVTVYITEAHPTDGWALKGNVEIANHKTLEERVAAAQMMLTMEPLDCPVLVDMLTDEANTAYAALPERLYIIQDSVIVYKGKEGPLGYKLRAVEEWLKKHKGN</sequence>
<name>A0AAW0W4U1_CHEQU</name>
<keyword evidence="1" id="KW-0560">Oxidoreductase</keyword>
<proteinExistence type="inferred from homology"/>
<dbReference type="PANTHER" id="PTHR11781">
    <property type="entry name" value="IODOTHYRONINE DEIODINASE"/>
    <property type="match status" value="1"/>
</dbReference>
<protein>
    <recommendedName>
        <fullName evidence="1">Iodothyronine deiodinase</fullName>
    </recommendedName>
</protein>
<dbReference type="Proteomes" id="UP001445076">
    <property type="component" value="Unassembled WGS sequence"/>
</dbReference>
<organism evidence="2 3">
    <name type="scientific">Cherax quadricarinatus</name>
    <name type="common">Australian red claw crayfish</name>
    <dbReference type="NCBI Taxonomy" id="27406"/>
    <lineage>
        <taxon>Eukaryota</taxon>
        <taxon>Metazoa</taxon>
        <taxon>Ecdysozoa</taxon>
        <taxon>Arthropoda</taxon>
        <taxon>Crustacea</taxon>
        <taxon>Multicrustacea</taxon>
        <taxon>Malacostraca</taxon>
        <taxon>Eumalacostraca</taxon>
        <taxon>Eucarida</taxon>
        <taxon>Decapoda</taxon>
        <taxon>Pleocyemata</taxon>
        <taxon>Astacidea</taxon>
        <taxon>Parastacoidea</taxon>
        <taxon>Parastacidae</taxon>
        <taxon>Cherax</taxon>
    </lineage>
</organism>
<dbReference type="GO" id="GO:0042446">
    <property type="term" value="P:hormone biosynthetic process"/>
    <property type="evidence" value="ECO:0007669"/>
    <property type="project" value="UniProtKB-KW"/>
</dbReference>
<dbReference type="Gene3D" id="3.40.30.10">
    <property type="entry name" value="Glutaredoxin"/>
    <property type="match status" value="1"/>
</dbReference>
<evidence type="ECO:0000256" key="1">
    <source>
        <dbReference type="RuleBase" id="RU000676"/>
    </source>
</evidence>
<keyword evidence="1" id="KW-0712">Selenocysteine</keyword>
<dbReference type="GO" id="GO:0042403">
    <property type="term" value="P:thyroid hormone metabolic process"/>
    <property type="evidence" value="ECO:0007669"/>
    <property type="project" value="TreeGrafter"/>
</dbReference>